<proteinExistence type="predicted"/>
<name>T1GYW5_MEGSC</name>
<organism evidence="2 3">
    <name type="scientific">Megaselia scalaris</name>
    <name type="common">Humpbacked fly</name>
    <name type="synonym">Phora scalaris</name>
    <dbReference type="NCBI Taxonomy" id="36166"/>
    <lineage>
        <taxon>Eukaryota</taxon>
        <taxon>Metazoa</taxon>
        <taxon>Ecdysozoa</taxon>
        <taxon>Arthropoda</taxon>
        <taxon>Hexapoda</taxon>
        <taxon>Insecta</taxon>
        <taxon>Pterygota</taxon>
        <taxon>Neoptera</taxon>
        <taxon>Endopterygota</taxon>
        <taxon>Diptera</taxon>
        <taxon>Brachycera</taxon>
        <taxon>Muscomorpha</taxon>
        <taxon>Platypezoidea</taxon>
        <taxon>Phoridae</taxon>
        <taxon>Megaseliini</taxon>
        <taxon>Megaselia</taxon>
    </lineage>
</organism>
<protein>
    <submittedName>
        <fullName evidence="2">Uncharacterized protein</fullName>
    </submittedName>
</protein>
<dbReference type="EMBL" id="CAQQ02380662">
    <property type="status" value="NOT_ANNOTATED_CDS"/>
    <property type="molecule type" value="Genomic_DNA"/>
</dbReference>
<reference evidence="2" key="2">
    <citation type="submission" date="2015-06" db="UniProtKB">
        <authorList>
            <consortium name="EnsemblMetazoa"/>
        </authorList>
    </citation>
    <scope>IDENTIFICATION</scope>
</reference>
<sequence>MKNHMKTTHEMYTLSTSASKDSSPVVQSDLNGSDSDDQMDTSLMEPQLMLDEYDEPVEFKYDPNTDQQDNGNYIQQQSQYKLMMAAAQQRQLEQLQQLQAVAKGGAIIGVGPQPGTVTISNASNSLVSIPKLTPILSKTLKQCQSYQNVQN</sequence>
<evidence type="ECO:0000256" key="1">
    <source>
        <dbReference type="SAM" id="MobiDB-lite"/>
    </source>
</evidence>
<dbReference type="HOGENOM" id="CLU_1733579_0_0_1"/>
<dbReference type="EnsemblMetazoa" id="MESCA009052-RA">
    <property type="protein sequence ID" value="MESCA009052-PA"/>
    <property type="gene ID" value="MESCA009052"/>
</dbReference>
<dbReference type="STRING" id="36166.T1GYW5"/>
<dbReference type="AlphaFoldDB" id="T1GYW5"/>
<accession>T1GYW5</accession>
<evidence type="ECO:0000313" key="2">
    <source>
        <dbReference type="EnsemblMetazoa" id="MESCA009052-PA"/>
    </source>
</evidence>
<dbReference type="EMBL" id="CAQQ02380663">
    <property type="status" value="NOT_ANNOTATED_CDS"/>
    <property type="molecule type" value="Genomic_DNA"/>
</dbReference>
<reference evidence="3" key="1">
    <citation type="submission" date="2013-02" db="EMBL/GenBank/DDBJ databases">
        <authorList>
            <person name="Hughes D."/>
        </authorList>
    </citation>
    <scope>NUCLEOTIDE SEQUENCE</scope>
    <source>
        <strain>Durham</strain>
        <strain evidence="3">NC isolate 2 -- Noor lab</strain>
    </source>
</reference>
<feature type="compositionally biased region" description="Polar residues" evidence="1">
    <location>
        <begin position="13"/>
        <end position="33"/>
    </location>
</feature>
<feature type="region of interest" description="Disordered" evidence="1">
    <location>
        <begin position="1"/>
        <end position="41"/>
    </location>
</feature>
<dbReference type="Proteomes" id="UP000015102">
    <property type="component" value="Unassembled WGS sequence"/>
</dbReference>
<evidence type="ECO:0000313" key="3">
    <source>
        <dbReference type="Proteomes" id="UP000015102"/>
    </source>
</evidence>
<keyword evidence="3" id="KW-1185">Reference proteome</keyword>